<evidence type="ECO:0000313" key="4">
    <source>
        <dbReference type="EMBL" id="CZT03669.1"/>
    </source>
</evidence>
<feature type="domain" description="C2H2-type" evidence="3">
    <location>
        <begin position="297"/>
        <end position="321"/>
    </location>
</feature>
<dbReference type="PROSITE" id="PS00028">
    <property type="entry name" value="ZINC_FINGER_C2H2_1"/>
    <property type="match status" value="1"/>
</dbReference>
<dbReference type="InParanoid" id="A0A1E1KZI6"/>
<proteinExistence type="predicted"/>
<evidence type="ECO:0000313" key="5">
    <source>
        <dbReference type="Proteomes" id="UP000178129"/>
    </source>
</evidence>
<evidence type="ECO:0000259" key="3">
    <source>
        <dbReference type="PROSITE" id="PS50157"/>
    </source>
</evidence>
<dbReference type="AlphaFoldDB" id="A0A1E1KZI6"/>
<dbReference type="Proteomes" id="UP000178129">
    <property type="component" value="Unassembled WGS sequence"/>
</dbReference>
<name>A0A1E1KZI6_9HELO</name>
<evidence type="ECO:0000256" key="1">
    <source>
        <dbReference type="PROSITE-ProRule" id="PRU00042"/>
    </source>
</evidence>
<keyword evidence="5" id="KW-1185">Reference proteome</keyword>
<evidence type="ECO:0000256" key="2">
    <source>
        <dbReference type="SAM" id="MobiDB-lite"/>
    </source>
</evidence>
<gene>
    <name evidence="4" type="ORF">RCO7_07631</name>
</gene>
<comment type="caution">
    <text evidence="4">The sequence shown here is derived from an EMBL/GenBank/DDBJ whole genome shotgun (WGS) entry which is preliminary data.</text>
</comment>
<dbReference type="EMBL" id="FJUW01000029">
    <property type="protein sequence ID" value="CZT03669.1"/>
    <property type="molecule type" value="Genomic_DNA"/>
</dbReference>
<dbReference type="InterPro" id="IPR013087">
    <property type="entry name" value="Znf_C2H2_type"/>
</dbReference>
<keyword evidence="1" id="KW-0862">Zinc</keyword>
<accession>A0A1E1KZI6</accession>
<protein>
    <recommendedName>
        <fullName evidence="3">C2H2-type domain-containing protein</fullName>
    </recommendedName>
</protein>
<dbReference type="SMART" id="SM00355">
    <property type="entry name" value="ZnF_C2H2"/>
    <property type="match status" value="2"/>
</dbReference>
<dbReference type="PROSITE" id="PS50157">
    <property type="entry name" value="ZINC_FINGER_C2H2_2"/>
    <property type="match status" value="1"/>
</dbReference>
<reference evidence="5" key="1">
    <citation type="submission" date="2016-03" db="EMBL/GenBank/DDBJ databases">
        <authorList>
            <person name="Ploux O."/>
        </authorList>
    </citation>
    <scope>NUCLEOTIDE SEQUENCE [LARGE SCALE GENOMIC DNA]</scope>
    <source>
        <strain evidence="5">UK7</strain>
    </source>
</reference>
<keyword evidence="1" id="KW-0863">Zinc-finger</keyword>
<keyword evidence="1" id="KW-0479">Metal-binding</keyword>
<organism evidence="4 5">
    <name type="scientific">Rhynchosporium graminicola</name>
    <dbReference type="NCBI Taxonomy" id="2792576"/>
    <lineage>
        <taxon>Eukaryota</taxon>
        <taxon>Fungi</taxon>
        <taxon>Dikarya</taxon>
        <taxon>Ascomycota</taxon>
        <taxon>Pezizomycotina</taxon>
        <taxon>Leotiomycetes</taxon>
        <taxon>Helotiales</taxon>
        <taxon>Ploettnerulaceae</taxon>
        <taxon>Rhynchosporium</taxon>
    </lineage>
</organism>
<feature type="compositionally biased region" description="Low complexity" evidence="2">
    <location>
        <begin position="219"/>
        <end position="230"/>
    </location>
</feature>
<sequence>MSEFGSLSGHTFYAPTSTDLLWPLPVGDANVEFSQYKNFNDFAYCDFFSNGLLIPADVLQGPESIPQTEACTASLENPMAKKMKILDDVSNRKANIILYEPAVNNIEPEFGSTTNDTFHDTWEPYRFCNDIGAIQIATPNRLTMEEDELQLIGPQLIECEYPKFVCSQDDIYQAASDISDSLHFREMDKDQPVLHLLGSKRLVRQPELMATQGTDAVASSSRNSSESNLSMEPASSEVARPPSCNVANEVLRYATAVEIKLLIAAIEADQKEARKALVRGKPENSGDCVFEKGWKPYKCFVCPLQFPQNSEIVKHLKEKHAILLSPKLKAWTCLFPGCRKAYCLRKAALIHAECHFTEV</sequence>
<dbReference type="GO" id="GO:0008270">
    <property type="term" value="F:zinc ion binding"/>
    <property type="evidence" value="ECO:0007669"/>
    <property type="project" value="UniProtKB-KW"/>
</dbReference>
<feature type="region of interest" description="Disordered" evidence="2">
    <location>
        <begin position="212"/>
        <end position="240"/>
    </location>
</feature>